<sequence>MIRAGLLAAAALLPPSAARETPIRFVTRVYAGYSDPRFSPLDHKAAIFSPRLSAAIAEDARLAQGEVGYLDGDPLCDCQDASGLKARVTKVVRGRGGTDVIVSIDLGEPRPRSLRLKLVPTGRVWRVDDIASPSEPSLLNALTRSNQAGVRR</sequence>
<evidence type="ECO:0000313" key="2">
    <source>
        <dbReference type="EMBL" id="MFD1610516.1"/>
    </source>
</evidence>
<comment type="caution">
    <text evidence="2">The sequence shown here is derived from an EMBL/GenBank/DDBJ whole genome shotgun (WGS) entry which is preliminary data.</text>
</comment>
<organism evidence="2 3">
    <name type="scientific">Sphingomonas tabacisoli</name>
    <dbReference type="NCBI Taxonomy" id="2249466"/>
    <lineage>
        <taxon>Bacteria</taxon>
        <taxon>Pseudomonadati</taxon>
        <taxon>Pseudomonadota</taxon>
        <taxon>Alphaproteobacteria</taxon>
        <taxon>Sphingomonadales</taxon>
        <taxon>Sphingomonadaceae</taxon>
        <taxon>Sphingomonas</taxon>
    </lineage>
</organism>
<dbReference type="InterPro" id="IPR024289">
    <property type="entry name" value="DUF3828"/>
</dbReference>
<dbReference type="Pfam" id="PF12883">
    <property type="entry name" value="DUF3828"/>
    <property type="match status" value="1"/>
</dbReference>
<dbReference type="RefSeq" id="WP_380886249.1">
    <property type="nucleotide sequence ID" value="NZ_JBHUDY010000001.1"/>
</dbReference>
<dbReference type="EMBL" id="JBHUDY010000001">
    <property type="protein sequence ID" value="MFD1610516.1"/>
    <property type="molecule type" value="Genomic_DNA"/>
</dbReference>
<evidence type="ECO:0000259" key="1">
    <source>
        <dbReference type="Pfam" id="PF12883"/>
    </source>
</evidence>
<keyword evidence="3" id="KW-1185">Reference proteome</keyword>
<dbReference type="Proteomes" id="UP001597115">
    <property type="component" value="Unassembled WGS sequence"/>
</dbReference>
<reference evidence="3" key="1">
    <citation type="journal article" date="2019" name="Int. J. Syst. Evol. Microbiol.">
        <title>The Global Catalogue of Microorganisms (GCM) 10K type strain sequencing project: providing services to taxonomists for standard genome sequencing and annotation.</title>
        <authorList>
            <consortium name="The Broad Institute Genomics Platform"/>
            <consortium name="The Broad Institute Genome Sequencing Center for Infectious Disease"/>
            <person name="Wu L."/>
            <person name="Ma J."/>
        </authorList>
    </citation>
    <scope>NUCLEOTIDE SEQUENCE [LARGE SCALE GENOMIC DNA]</scope>
    <source>
        <strain evidence="3">CGMCC 1.16275</strain>
    </source>
</reference>
<gene>
    <name evidence="2" type="ORF">ACFSCW_01725</name>
</gene>
<protein>
    <submittedName>
        <fullName evidence="2">DUF3828 domain-containing protein</fullName>
    </submittedName>
</protein>
<proteinExistence type="predicted"/>
<name>A0ABW4HZD3_9SPHN</name>
<accession>A0ABW4HZD3</accession>
<feature type="domain" description="DUF3828" evidence="1">
    <location>
        <begin position="44"/>
        <end position="132"/>
    </location>
</feature>
<evidence type="ECO:0000313" key="3">
    <source>
        <dbReference type="Proteomes" id="UP001597115"/>
    </source>
</evidence>